<name>A0A2T7NZP3_POMCA</name>
<comment type="caution">
    <text evidence="5">The sequence shown here is derived from an EMBL/GenBank/DDBJ whole genome shotgun (WGS) entry which is preliminary data.</text>
</comment>
<dbReference type="InterPro" id="IPR015915">
    <property type="entry name" value="Kelch-typ_b-propeller"/>
</dbReference>
<reference evidence="5 6" key="1">
    <citation type="submission" date="2018-04" db="EMBL/GenBank/DDBJ databases">
        <title>The genome of golden apple snail Pomacea canaliculata provides insight into stress tolerance and invasive adaptation.</title>
        <authorList>
            <person name="Liu C."/>
            <person name="Liu B."/>
            <person name="Ren Y."/>
            <person name="Zhang Y."/>
            <person name="Wang H."/>
            <person name="Li S."/>
            <person name="Jiang F."/>
            <person name="Yin L."/>
            <person name="Zhang G."/>
            <person name="Qian W."/>
            <person name="Fan W."/>
        </authorList>
    </citation>
    <scope>NUCLEOTIDE SEQUENCE [LARGE SCALE GENOMIC DNA]</scope>
    <source>
        <strain evidence="5">SZHN2017</strain>
        <tissue evidence="5">Muscle</tissue>
    </source>
</reference>
<dbReference type="SMART" id="SM00875">
    <property type="entry name" value="BACK"/>
    <property type="match status" value="1"/>
</dbReference>
<keyword evidence="3" id="KW-1133">Transmembrane helix</keyword>
<accession>A0A2T7NZP3</accession>
<dbReference type="Pfam" id="PF00651">
    <property type="entry name" value="BTB"/>
    <property type="match status" value="1"/>
</dbReference>
<dbReference type="OrthoDB" id="6155786at2759"/>
<keyword evidence="3" id="KW-0812">Transmembrane</keyword>
<dbReference type="Pfam" id="PF07707">
    <property type="entry name" value="BACK"/>
    <property type="match status" value="1"/>
</dbReference>
<dbReference type="SMART" id="SM00225">
    <property type="entry name" value="BTB"/>
    <property type="match status" value="1"/>
</dbReference>
<gene>
    <name evidence="5" type="ORF">C0Q70_14316</name>
</gene>
<evidence type="ECO:0000256" key="3">
    <source>
        <dbReference type="SAM" id="Phobius"/>
    </source>
</evidence>
<evidence type="ECO:0000313" key="5">
    <source>
        <dbReference type="EMBL" id="PVD26638.1"/>
    </source>
</evidence>
<dbReference type="STRING" id="400727.A0A2T7NZP3"/>
<protein>
    <recommendedName>
        <fullName evidence="4">BTB domain-containing protein</fullName>
    </recommendedName>
</protein>
<dbReference type="CDD" id="cd18186">
    <property type="entry name" value="BTB_POZ_ZBTB_KLHL-like"/>
    <property type="match status" value="1"/>
</dbReference>
<dbReference type="Gene3D" id="2.120.10.80">
    <property type="entry name" value="Kelch-type beta propeller"/>
    <property type="match status" value="2"/>
</dbReference>
<evidence type="ECO:0000256" key="2">
    <source>
        <dbReference type="ARBA" id="ARBA00022737"/>
    </source>
</evidence>
<dbReference type="InterPro" id="IPR011333">
    <property type="entry name" value="SKP1/BTB/POZ_sf"/>
</dbReference>
<dbReference type="SUPFAM" id="SSF117281">
    <property type="entry name" value="Kelch motif"/>
    <property type="match status" value="1"/>
</dbReference>
<dbReference type="InterPro" id="IPR011705">
    <property type="entry name" value="BACK"/>
</dbReference>
<evidence type="ECO:0000259" key="4">
    <source>
        <dbReference type="PROSITE" id="PS50097"/>
    </source>
</evidence>
<keyword evidence="3" id="KW-0472">Membrane</keyword>
<dbReference type="Proteomes" id="UP000245119">
    <property type="component" value="Linkage Group LG8"/>
</dbReference>
<dbReference type="InterPro" id="IPR011043">
    <property type="entry name" value="Gal_Oxase/kelch_b-propeller"/>
</dbReference>
<proteinExistence type="predicted"/>
<feature type="domain" description="BTB" evidence="4">
    <location>
        <begin position="52"/>
        <end position="118"/>
    </location>
</feature>
<dbReference type="Pfam" id="PF01344">
    <property type="entry name" value="Kelch_1"/>
    <property type="match status" value="1"/>
</dbReference>
<dbReference type="Gene3D" id="1.25.40.420">
    <property type="match status" value="1"/>
</dbReference>
<keyword evidence="1" id="KW-0880">Kelch repeat</keyword>
<keyword evidence="6" id="KW-1185">Reference proteome</keyword>
<dbReference type="PANTHER" id="PTHR24412">
    <property type="entry name" value="KELCH PROTEIN"/>
    <property type="match status" value="1"/>
</dbReference>
<organism evidence="5 6">
    <name type="scientific">Pomacea canaliculata</name>
    <name type="common">Golden apple snail</name>
    <dbReference type="NCBI Taxonomy" id="400727"/>
    <lineage>
        <taxon>Eukaryota</taxon>
        <taxon>Metazoa</taxon>
        <taxon>Spiralia</taxon>
        <taxon>Lophotrochozoa</taxon>
        <taxon>Mollusca</taxon>
        <taxon>Gastropoda</taxon>
        <taxon>Caenogastropoda</taxon>
        <taxon>Architaenioglossa</taxon>
        <taxon>Ampullarioidea</taxon>
        <taxon>Ampullariidae</taxon>
        <taxon>Pomacea</taxon>
    </lineage>
</organism>
<sequence length="712" mass="80920">MSTCSDSGSRTSPFVHLALRSAPLRINGGRESHAVKLQEVLYQQMIENSSFCDVTLHIGEISVRAHWCVLVTCPFFRSLYDSGMKESVSGEIKLDFGSPYAMREAVEFLYLGQVRVTYERVRELLEVAEYLQITDMKKCCSDFLFTQDLTKENCIQILLLSSLYNLEIYHAAFRFLCGNLPDLIQLKEMLDFTRDSVQMLISDPTLSYVKQEIFFDFIVRWAEHDLPARTESFQELFLTLNLKAMSHRFLTETVEKHSLVLTSEKCKMHVLEAKIQCMAGLAPGSSDMREVIVLCGGLGTTSFFDRFLSLFPGNGSAHLYAFLVQEARWTELPPLPYPIRRPVVAIDSQGSVLVVDTDNIVQESQSHLLVLQTQHNTWTNKQLKWPAGEEDLRFHHLICCGGRTFIVASSIKRTRPRHPPSLDRLDQRSVWQVQLLEVDRVSGELSVKCFLFFRSANTRIQACCRQGDGTTANPNIIFVLGQKTGVASRCRNRKATKLITYDVSLEKKKEHWRSPFEPLTYVVSEGLLTTRLGKVTSHLFSLKDRRWNASQRHSPMLPPVDPAREDFATAAVNDEIYLFGGKAPDVKKPLASVAKFSLATRTWIELNPIPVPLMGAGVAVGRLPADVLRCHIDCPHCYFHSQRSRTIYNLTLPDRFKGMRKMTMMIMMMMTITMIAAFLMNGTILMQILRKIGTEVNEHAYANTHKTEILQP</sequence>
<dbReference type="PROSITE" id="PS50097">
    <property type="entry name" value="BTB"/>
    <property type="match status" value="1"/>
</dbReference>
<dbReference type="PANTHER" id="PTHR24412:SF489">
    <property type="entry name" value="RING FINGER DOMAIN AND KELCH REPEAT-CONTAINING PROTEIN DDB_G0271372"/>
    <property type="match status" value="1"/>
</dbReference>
<dbReference type="SUPFAM" id="SSF50965">
    <property type="entry name" value="Galactose oxidase, central domain"/>
    <property type="match status" value="1"/>
</dbReference>
<dbReference type="OMA" id="NGERECI"/>
<dbReference type="SUPFAM" id="SSF54695">
    <property type="entry name" value="POZ domain"/>
    <property type="match status" value="1"/>
</dbReference>
<dbReference type="AlphaFoldDB" id="A0A2T7NZP3"/>
<evidence type="ECO:0000256" key="1">
    <source>
        <dbReference type="ARBA" id="ARBA00022441"/>
    </source>
</evidence>
<dbReference type="InterPro" id="IPR006652">
    <property type="entry name" value="Kelch_1"/>
</dbReference>
<dbReference type="EMBL" id="PZQS01000008">
    <property type="protein sequence ID" value="PVD26638.1"/>
    <property type="molecule type" value="Genomic_DNA"/>
</dbReference>
<feature type="transmembrane region" description="Helical" evidence="3">
    <location>
        <begin position="662"/>
        <end position="681"/>
    </location>
</feature>
<keyword evidence="2" id="KW-0677">Repeat</keyword>
<evidence type="ECO:0000313" key="6">
    <source>
        <dbReference type="Proteomes" id="UP000245119"/>
    </source>
</evidence>
<dbReference type="InterPro" id="IPR000210">
    <property type="entry name" value="BTB/POZ_dom"/>
</dbReference>
<dbReference type="Gene3D" id="3.30.710.10">
    <property type="entry name" value="Potassium Channel Kv1.1, Chain A"/>
    <property type="match status" value="1"/>
</dbReference>